<organism evidence="2 3">
    <name type="scientific">Rhodotorula graminis (strain WP1)</name>
    <dbReference type="NCBI Taxonomy" id="578459"/>
    <lineage>
        <taxon>Eukaryota</taxon>
        <taxon>Fungi</taxon>
        <taxon>Dikarya</taxon>
        <taxon>Basidiomycota</taxon>
        <taxon>Pucciniomycotina</taxon>
        <taxon>Microbotryomycetes</taxon>
        <taxon>Sporidiobolales</taxon>
        <taxon>Sporidiobolaceae</taxon>
        <taxon>Rhodotorula</taxon>
    </lineage>
</organism>
<name>A0A0P9EQD0_RHOGW</name>
<dbReference type="InterPro" id="IPR001753">
    <property type="entry name" value="Enoyl-CoA_hydra/iso"/>
</dbReference>
<evidence type="ECO:0000313" key="2">
    <source>
        <dbReference type="EMBL" id="KPV71716.1"/>
    </source>
</evidence>
<evidence type="ECO:0000256" key="1">
    <source>
        <dbReference type="ARBA" id="ARBA00005254"/>
    </source>
</evidence>
<dbReference type="GO" id="GO:0005739">
    <property type="term" value="C:mitochondrion"/>
    <property type="evidence" value="ECO:0007669"/>
    <property type="project" value="TreeGrafter"/>
</dbReference>
<dbReference type="SUPFAM" id="SSF52096">
    <property type="entry name" value="ClpP/crotonase"/>
    <property type="match status" value="1"/>
</dbReference>
<keyword evidence="3" id="KW-1185">Reference proteome</keyword>
<dbReference type="RefSeq" id="XP_018267765.1">
    <property type="nucleotide sequence ID" value="XM_018418298.1"/>
</dbReference>
<dbReference type="GeneID" id="28978745"/>
<reference evidence="2 3" key="1">
    <citation type="journal article" date="2015" name="Front. Microbiol.">
        <title>Genome sequence of the plant growth promoting endophytic yeast Rhodotorula graminis WP1.</title>
        <authorList>
            <person name="Firrincieli A."/>
            <person name="Otillar R."/>
            <person name="Salamov A."/>
            <person name="Schmutz J."/>
            <person name="Khan Z."/>
            <person name="Redman R.S."/>
            <person name="Fleck N.D."/>
            <person name="Lindquist E."/>
            <person name="Grigoriev I.V."/>
            <person name="Doty S.L."/>
        </authorList>
    </citation>
    <scope>NUCLEOTIDE SEQUENCE [LARGE SCALE GENOMIC DNA]</scope>
    <source>
        <strain evidence="2 3">WP1</strain>
    </source>
</reference>
<sequence>MPSTYAAQLINATFPSGGVLVLALARPPVNAFSTDLFRQLDDVFRAASTDNDVRCVVLTSDVAKGFTAGLDLHSSDLMRQADDPARTALLLRDHIAVLQRAVSAIQEC</sequence>
<dbReference type="Gene3D" id="3.90.226.10">
    <property type="entry name" value="2-enoyl-CoA Hydratase, Chain A, domain 1"/>
    <property type="match status" value="1"/>
</dbReference>
<dbReference type="STRING" id="578459.A0A0P9EQD0"/>
<dbReference type="OrthoDB" id="14970at2759"/>
<evidence type="ECO:0000313" key="3">
    <source>
        <dbReference type="Proteomes" id="UP000053890"/>
    </source>
</evidence>
<protein>
    <recommendedName>
        <fullName evidence="4">3-hydroxyisobutyryl-CoA hydrolase</fullName>
    </recommendedName>
</protein>
<dbReference type="PANTHER" id="PTHR43149">
    <property type="entry name" value="ENOYL-COA HYDRATASE"/>
    <property type="match status" value="1"/>
</dbReference>
<dbReference type="PANTHER" id="PTHR43149:SF1">
    <property type="entry name" value="DELTA(3,5)-DELTA(2,4)-DIENOYL-COA ISOMERASE, MITOCHONDRIAL"/>
    <property type="match status" value="1"/>
</dbReference>
<dbReference type="GO" id="GO:0051750">
    <property type="term" value="F:delta(3,5)-delta(2,4)-dienoyl-CoA isomerase activity"/>
    <property type="evidence" value="ECO:0007669"/>
    <property type="project" value="TreeGrafter"/>
</dbReference>
<comment type="similarity">
    <text evidence="1">Belongs to the enoyl-CoA hydratase/isomerase family.</text>
</comment>
<feature type="non-terminal residue" evidence="2">
    <location>
        <position position="108"/>
    </location>
</feature>
<accession>A0A0P9EQD0</accession>
<dbReference type="InterPro" id="IPR045002">
    <property type="entry name" value="Ech1-like"/>
</dbReference>
<dbReference type="InterPro" id="IPR029045">
    <property type="entry name" value="ClpP/crotonase-like_dom_sf"/>
</dbReference>
<evidence type="ECO:0008006" key="4">
    <source>
        <dbReference type="Google" id="ProtNLM"/>
    </source>
</evidence>
<gene>
    <name evidence="2" type="ORF">RHOBADRAFT_56340</name>
</gene>
<dbReference type="EMBL" id="KQ474091">
    <property type="protein sequence ID" value="KPV71716.1"/>
    <property type="molecule type" value="Genomic_DNA"/>
</dbReference>
<dbReference type="Proteomes" id="UP000053890">
    <property type="component" value="Unassembled WGS sequence"/>
</dbReference>
<dbReference type="AlphaFoldDB" id="A0A0P9EQD0"/>
<dbReference type="Pfam" id="PF00378">
    <property type="entry name" value="ECH_1"/>
    <property type="match status" value="1"/>
</dbReference>
<proteinExistence type="inferred from homology"/>